<organism evidence="2 3">
    <name type="scientific">Clytia hemisphaerica</name>
    <dbReference type="NCBI Taxonomy" id="252671"/>
    <lineage>
        <taxon>Eukaryota</taxon>
        <taxon>Metazoa</taxon>
        <taxon>Cnidaria</taxon>
        <taxon>Hydrozoa</taxon>
        <taxon>Hydroidolina</taxon>
        <taxon>Leptothecata</taxon>
        <taxon>Obeliida</taxon>
        <taxon>Clytiidae</taxon>
        <taxon>Clytia</taxon>
    </lineage>
</organism>
<accession>A0A7M5VHE1</accession>
<dbReference type="PANTHER" id="PTHR31909">
    <property type="entry name" value="CHROMOSOME 20 ORF85 FAMILY MEMBER"/>
    <property type="match status" value="1"/>
</dbReference>
<evidence type="ECO:0000313" key="3">
    <source>
        <dbReference type="Proteomes" id="UP000594262"/>
    </source>
</evidence>
<dbReference type="InterPro" id="IPR020339">
    <property type="entry name" value="C20orf85-like"/>
</dbReference>
<dbReference type="RefSeq" id="XP_066927356.1">
    <property type="nucleotide sequence ID" value="XM_067071255.1"/>
</dbReference>
<dbReference type="PANTHER" id="PTHR31909:SF3">
    <property type="entry name" value="SIMILAR TO PROTEIN C20ORF85 HOMOLOG"/>
    <property type="match status" value="1"/>
</dbReference>
<proteinExistence type="predicted"/>
<feature type="region of interest" description="Disordered" evidence="1">
    <location>
        <begin position="45"/>
        <end position="96"/>
    </location>
</feature>
<sequence>MKTPYNIVANDLIWKDHIQKEYTAANQWDDKWGFLSSFISKEVYNEKSDDTDTKPSKSKKKSSEGLKLPPIHSRSVPDKSSKPFPRTSTQFIGWKSQDAENNLEKYGRYTKPTKTFLSEMQWPHEAIV</sequence>
<dbReference type="Proteomes" id="UP000594262">
    <property type="component" value="Unplaced"/>
</dbReference>
<keyword evidence="3" id="KW-1185">Reference proteome</keyword>
<evidence type="ECO:0000256" key="1">
    <source>
        <dbReference type="SAM" id="MobiDB-lite"/>
    </source>
</evidence>
<protein>
    <submittedName>
        <fullName evidence="2">Uncharacterized protein</fullName>
    </submittedName>
</protein>
<name>A0A7M5VHE1_9CNID</name>
<evidence type="ECO:0000313" key="2">
    <source>
        <dbReference type="EnsemblMetazoa" id="CLYHEMP012353.1"/>
    </source>
</evidence>
<dbReference type="OrthoDB" id="10031946at2759"/>
<feature type="compositionally biased region" description="Basic and acidic residues" evidence="1">
    <location>
        <begin position="45"/>
        <end position="55"/>
    </location>
</feature>
<dbReference type="Pfam" id="PF14945">
    <property type="entry name" value="LLC1"/>
    <property type="match status" value="1"/>
</dbReference>
<dbReference type="AlphaFoldDB" id="A0A7M5VHE1"/>
<dbReference type="GeneID" id="136814826"/>
<reference evidence="2" key="1">
    <citation type="submission" date="2021-01" db="UniProtKB">
        <authorList>
            <consortium name="EnsemblMetazoa"/>
        </authorList>
    </citation>
    <scope>IDENTIFICATION</scope>
</reference>
<dbReference type="EnsemblMetazoa" id="CLYHEMT012353.1">
    <property type="protein sequence ID" value="CLYHEMP012353.1"/>
    <property type="gene ID" value="CLYHEMG012353"/>
</dbReference>